<dbReference type="InterPro" id="IPR017853">
    <property type="entry name" value="GH"/>
</dbReference>
<comment type="similarity">
    <text evidence="2">Belongs to the glycosyl hydrolase 20 family.</text>
</comment>
<accession>A0A9N8HLV5</accession>
<reference evidence="7" key="1">
    <citation type="submission" date="2020-06" db="EMBL/GenBank/DDBJ databases">
        <authorList>
            <consortium name="Plant Systems Biology data submission"/>
        </authorList>
    </citation>
    <scope>NUCLEOTIDE SEQUENCE</scope>
    <source>
        <strain evidence="7">D6</strain>
    </source>
</reference>
<dbReference type="SUPFAM" id="SSF51445">
    <property type="entry name" value="(Trans)glycosidases"/>
    <property type="match status" value="1"/>
</dbReference>
<dbReference type="Pfam" id="PF00728">
    <property type="entry name" value="Glyco_hydro_20"/>
    <property type="match status" value="1"/>
</dbReference>
<dbReference type="Gene3D" id="3.20.20.80">
    <property type="entry name" value="Glycosidases"/>
    <property type="match status" value="1"/>
</dbReference>
<comment type="catalytic activity">
    <reaction evidence="1">
        <text>Hydrolysis of terminal non-reducing N-acetyl-D-hexosamine residues in N-acetyl-beta-D-hexosaminides.</text>
        <dbReference type="EC" id="3.2.1.52"/>
    </reaction>
</comment>
<organism evidence="7 8">
    <name type="scientific">Seminavis robusta</name>
    <dbReference type="NCBI Taxonomy" id="568900"/>
    <lineage>
        <taxon>Eukaryota</taxon>
        <taxon>Sar</taxon>
        <taxon>Stramenopiles</taxon>
        <taxon>Ochrophyta</taxon>
        <taxon>Bacillariophyta</taxon>
        <taxon>Bacillariophyceae</taxon>
        <taxon>Bacillariophycidae</taxon>
        <taxon>Naviculales</taxon>
        <taxon>Naviculaceae</taxon>
        <taxon>Seminavis</taxon>
    </lineage>
</organism>
<sequence>MVYRKGMFEQRRRAMLFPNLSNDNTTLQNRTTLEALYALRRIFQQPLMSAMQKHNLLLRRRIDRYKAALEVFQNATLLLEADPLHPDNFIEPTPDNRLQVIPQVKYLGILVDAGRHYFPIPWLERLIQYLYRLRFNMIHFRLTDDQSFNLQLKSYPQLTLPSPSENTTYTPEQLRHLVRFARRYNITMFPEVNLPGHAGAWSGIPGMVLHCPEFACRLGYGIPLNVNYTGLHQVVKAVLAEVIEVFDNPPFLHLGGDEVHKSHGCFEELGLEPFHYDHFEHQLDKILEEIGYPPEQVIRWEVTGPNASTPHYRAGGIQQNWYYLPGEVLNHSHSRTYFNSWRLYMDANDHDGAAQIFAHTVNNFQQHLDGTDHIPDAIIPAAFELDMDFWRQRNVAARLLAVALGTAHLNITNAQFGQGETAFQFYDDACIDLNLHPVICDLQGFNAVPNEIYKTNWKGVWQQWINGTCDRMQAIDAQSSSNNWLPV</sequence>
<comment type="caution">
    <text evidence="7">The sequence shown here is derived from an EMBL/GenBank/DDBJ whole genome shotgun (WGS) entry which is preliminary data.</text>
</comment>
<evidence type="ECO:0000259" key="6">
    <source>
        <dbReference type="Pfam" id="PF00728"/>
    </source>
</evidence>
<evidence type="ECO:0000256" key="4">
    <source>
        <dbReference type="ARBA" id="ARBA00022801"/>
    </source>
</evidence>
<dbReference type="AlphaFoldDB" id="A0A9N8HLV5"/>
<dbReference type="GO" id="GO:0005975">
    <property type="term" value="P:carbohydrate metabolic process"/>
    <property type="evidence" value="ECO:0007669"/>
    <property type="project" value="InterPro"/>
</dbReference>
<keyword evidence="8" id="KW-1185">Reference proteome</keyword>
<protein>
    <recommendedName>
        <fullName evidence="3">beta-N-acetylhexosaminidase</fullName>
        <ecNumber evidence="3">3.2.1.52</ecNumber>
    </recommendedName>
</protein>
<dbReference type="PRINTS" id="PR00738">
    <property type="entry name" value="GLHYDRLASE20"/>
</dbReference>
<name>A0A9N8HLV5_9STRA</name>
<dbReference type="InterPro" id="IPR015883">
    <property type="entry name" value="Glyco_hydro_20_cat"/>
</dbReference>
<dbReference type="GO" id="GO:0005764">
    <property type="term" value="C:lysosome"/>
    <property type="evidence" value="ECO:0007669"/>
    <property type="project" value="TreeGrafter"/>
</dbReference>
<dbReference type="EC" id="3.2.1.52" evidence="3"/>
<proteinExistence type="inferred from homology"/>
<evidence type="ECO:0000313" key="7">
    <source>
        <dbReference type="EMBL" id="CAB9518591.1"/>
    </source>
</evidence>
<dbReference type="Proteomes" id="UP001153069">
    <property type="component" value="Unassembled WGS sequence"/>
</dbReference>
<feature type="active site" description="Proton donor" evidence="5">
    <location>
        <position position="258"/>
    </location>
</feature>
<dbReference type="EMBL" id="CAICTM010000945">
    <property type="protein sequence ID" value="CAB9518591.1"/>
    <property type="molecule type" value="Genomic_DNA"/>
</dbReference>
<evidence type="ECO:0000313" key="8">
    <source>
        <dbReference type="Proteomes" id="UP001153069"/>
    </source>
</evidence>
<dbReference type="OrthoDB" id="44496at2759"/>
<dbReference type="GO" id="GO:0030203">
    <property type="term" value="P:glycosaminoglycan metabolic process"/>
    <property type="evidence" value="ECO:0007669"/>
    <property type="project" value="TreeGrafter"/>
</dbReference>
<gene>
    <name evidence="7" type="ORF">SEMRO_947_G223390.1</name>
</gene>
<evidence type="ECO:0000256" key="5">
    <source>
        <dbReference type="PIRSR" id="PIRSR625705-1"/>
    </source>
</evidence>
<dbReference type="InterPro" id="IPR025705">
    <property type="entry name" value="Beta_hexosaminidase_sua/sub"/>
</dbReference>
<evidence type="ECO:0000256" key="2">
    <source>
        <dbReference type="ARBA" id="ARBA00006285"/>
    </source>
</evidence>
<feature type="domain" description="Glycoside hydrolase family 20 catalytic" evidence="6">
    <location>
        <begin position="105"/>
        <end position="262"/>
    </location>
</feature>
<dbReference type="PANTHER" id="PTHR22600">
    <property type="entry name" value="BETA-HEXOSAMINIDASE"/>
    <property type="match status" value="1"/>
</dbReference>
<keyword evidence="4" id="KW-0378">Hydrolase</keyword>
<evidence type="ECO:0000256" key="3">
    <source>
        <dbReference type="ARBA" id="ARBA00012663"/>
    </source>
</evidence>
<dbReference type="GO" id="GO:0016020">
    <property type="term" value="C:membrane"/>
    <property type="evidence" value="ECO:0007669"/>
    <property type="project" value="TreeGrafter"/>
</dbReference>
<dbReference type="GO" id="GO:0004563">
    <property type="term" value="F:beta-N-acetylhexosaminidase activity"/>
    <property type="evidence" value="ECO:0007669"/>
    <property type="project" value="UniProtKB-EC"/>
</dbReference>
<dbReference type="PANTHER" id="PTHR22600:SF23">
    <property type="entry name" value="BETA-N-ACETYLHEXOSAMINIDASE"/>
    <property type="match status" value="1"/>
</dbReference>
<evidence type="ECO:0000256" key="1">
    <source>
        <dbReference type="ARBA" id="ARBA00001231"/>
    </source>
</evidence>